<dbReference type="EMBL" id="MGAF01000043">
    <property type="protein sequence ID" value="OGK39859.1"/>
    <property type="molecule type" value="Genomic_DNA"/>
</dbReference>
<keyword evidence="1" id="KW-0472">Membrane</keyword>
<proteinExistence type="predicted"/>
<evidence type="ECO:0000313" key="3">
    <source>
        <dbReference type="Proteomes" id="UP000179270"/>
    </source>
</evidence>
<dbReference type="Proteomes" id="UP000179270">
    <property type="component" value="Unassembled WGS sequence"/>
</dbReference>
<comment type="caution">
    <text evidence="2">The sequence shown here is derived from an EMBL/GenBank/DDBJ whole genome shotgun (WGS) entry which is preliminary data.</text>
</comment>
<accession>A0A1F7I934</accession>
<keyword evidence="1" id="KW-0812">Transmembrane</keyword>
<reference evidence="2 3" key="1">
    <citation type="journal article" date="2016" name="Nat. Commun.">
        <title>Thousands of microbial genomes shed light on interconnected biogeochemical processes in an aquifer system.</title>
        <authorList>
            <person name="Anantharaman K."/>
            <person name="Brown C.T."/>
            <person name="Hug L.A."/>
            <person name="Sharon I."/>
            <person name="Castelle C.J."/>
            <person name="Probst A.J."/>
            <person name="Thomas B.C."/>
            <person name="Singh A."/>
            <person name="Wilkins M.J."/>
            <person name="Karaoz U."/>
            <person name="Brodie E.L."/>
            <person name="Williams K.H."/>
            <person name="Hubbard S.S."/>
            <person name="Banfield J.F."/>
        </authorList>
    </citation>
    <scope>NUCLEOTIDE SEQUENCE [LARGE SCALE GENOMIC DNA]</scope>
</reference>
<evidence type="ECO:0000313" key="2">
    <source>
        <dbReference type="EMBL" id="OGK39859.1"/>
    </source>
</evidence>
<protein>
    <submittedName>
        <fullName evidence="2">Uncharacterized protein</fullName>
    </submittedName>
</protein>
<gene>
    <name evidence="2" type="ORF">A3A74_03135</name>
</gene>
<dbReference type="AlphaFoldDB" id="A0A1F7I934"/>
<sequence>MAPKKNLPSYLAGSTTERILYVPSGNTGDKSGTPGFVERNARWITGFGLIALTVIYVLAQSGR</sequence>
<name>A0A1F7I934_9BACT</name>
<feature type="transmembrane region" description="Helical" evidence="1">
    <location>
        <begin position="41"/>
        <end position="59"/>
    </location>
</feature>
<organism evidence="2 3">
    <name type="scientific">Candidatus Roizmanbacteria bacterium RIFCSPLOWO2_01_FULL_35_13</name>
    <dbReference type="NCBI Taxonomy" id="1802055"/>
    <lineage>
        <taxon>Bacteria</taxon>
        <taxon>Candidatus Roizmaniibacteriota</taxon>
    </lineage>
</organism>
<keyword evidence="1" id="KW-1133">Transmembrane helix</keyword>
<evidence type="ECO:0000256" key="1">
    <source>
        <dbReference type="SAM" id="Phobius"/>
    </source>
</evidence>